<dbReference type="SMART" id="SM00355">
    <property type="entry name" value="ZnF_C2H2"/>
    <property type="match status" value="6"/>
</dbReference>
<dbReference type="GO" id="GO:0000981">
    <property type="term" value="F:DNA-binding transcription factor activity, RNA polymerase II-specific"/>
    <property type="evidence" value="ECO:0007669"/>
    <property type="project" value="TreeGrafter"/>
</dbReference>
<feature type="region of interest" description="Disordered" evidence="6">
    <location>
        <begin position="42"/>
        <end position="63"/>
    </location>
</feature>
<dbReference type="CDD" id="cd18721">
    <property type="entry name" value="PIN_ZNF451-like"/>
    <property type="match status" value="1"/>
</dbReference>
<feature type="non-terminal residue" evidence="8">
    <location>
        <position position="1"/>
    </location>
</feature>
<evidence type="ECO:0000256" key="2">
    <source>
        <dbReference type="ARBA" id="ARBA00022737"/>
    </source>
</evidence>
<dbReference type="InterPro" id="IPR058156">
    <property type="entry name" value="Znf-C2H2_ZNF451"/>
</dbReference>
<dbReference type="GO" id="GO:0043565">
    <property type="term" value="F:sequence-specific DNA binding"/>
    <property type="evidence" value="ECO:0007669"/>
    <property type="project" value="TreeGrafter"/>
</dbReference>
<keyword evidence="9" id="KW-1185">Reference proteome</keyword>
<evidence type="ECO:0000256" key="4">
    <source>
        <dbReference type="ARBA" id="ARBA00022833"/>
    </source>
</evidence>
<feature type="compositionally biased region" description="Low complexity" evidence="6">
    <location>
        <begin position="47"/>
        <end position="59"/>
    </location>
</feature>
<accession>A0A851A074</accession>
<dbReference type="PROSITE" id="PS50157">
    <property type="entry name" value="ZINC_FINGER_C2H2_2"/>
    <property type="match status" value="1"/>
</dbReference>
<evidence type="ECO:0000256" key="5">
    <source>
        <dbReference type="PROSITE-ProRule" id="PRU00042"/>
    </source>
</evidence>
<evidence type="ECO:0000256" key="1">
    <source>
        <dbReference type="ARBA" id="ARBA00022723"/>
    </source>
</evidence>
<keyword evidence="1" id="KW-0479">Metal-binding</keyword>
<dbReference type="InterPro" id="IPR041192">
    <property type="entry name" value="PIN_11"/>
</dbReference>
<dbReference type="EMBL" id="WEKW01010249">
    <property type="protein sequence ID" value="NWI26102.1"/>
    <property type="molecule type" value="Genomic_DNA"/>
</dbReference>
<dbReference type="Pfam" id="PF23108">
    <property type="entry name" value="Zf-C2H2_ZNF451"/>
    <property type="match status" value="1"/>
</dbReference>
<evidence type="ECO:0000256" key="6">
    <source>
        <dbReference type="SAM" id="MobiDB-lite"/>
    </source>
</evidence>
<dbReference type="InterPro" id="IPR013087">
    <property type="entry name" value="Znf_C2H2_type"/>
</dbReference>
<sequence length="647" mass="74219">QHNVKVLTTMEESILMFCHINGKNKNQSHLCHTVDRSRPLLKRHLTSNESTSESGSASKWKSDLKGKNQDHVANQSQGSACKVKAWFCECLQKFFTEESVEKHILSANRICHKCAVCGKLAENSSIIRLHMSRFHGGAHLTNFLLWCRACSVDLREEDIMGHVTEFHGGHSCYYEQEAVEDEPMPSASDTACISAGQRKDCIPSPVELSPERSPIRGKWQCRICEEMFESEDSVKQHCMSLESHAFHRYCCGLCRNHFRKVGTLQRHFQEHHSQEIQTKYFCGLCGNLFFDTEEEFLIHYKEIHSTDYAFVPEQMEVSIKKEEDFLPVEKGDRLTCGCRTTYISRINRRNDYVNCQKAMLQKGNLWFRCCFCSATAQNFADLNSHLNSHTSVKHKEEIYVVRCAACNKNFDDLQSAHQHYHMKHCFLQKPDPSSLASESENTVFKFTASGACVHTLKNLVKVCRNIFLTLEKYSCLQHTLSIKKYVSQHLTCFYAYGELPDLDYLSTMTHIVLVDLDNWGSLFTQLPANLNQGTFIWGFQGGYSNWKPPVQCKIYNYLKRIGCFFLHPRCGTRREAADFALCVHAGRLDEHLPKQIPFTILSGDKSFLELETQFKMTQRSARILNPHHIEGDMMCALLNSISDTTKG</sequence>
<keyword evidence="4" id="KW-0862">Zinc</keyword>
<dbReference type="InterPro" id="IPR058946">
    <property type="entry name" value="Zf-C2H2_ZNF451_C"/>
</dbReference>
<name>A0A851A074_SULDA</name>
<keyword evidence="2" id="KW-0677">Repeat</keyword>
<feature type="domain" description="C2H2-type" evidence="7">
    <location>
        <begin position="249"/>
        <end position="277"/>
    </location>
</feature>
<reference evidence="8" key="1">
    <citation type="submission" date="2019-10" db="EMBL/GenBank/DDBJ databases">
        <title>Bird 10,000 Genomes (B10K) Project - Family phase.</title>
        <authorList>
            <person name="Zhang G."/>
        </authorList>
    </citation>
    <scope>NUCLEOTIDE SEQUENCE</scope>
    <source>
        <strain evidence="8">B10K-DU-002-49</strain>
        <tissue evidence="8">Muscle</tissue>
    </source>
</reference>
<dbReference type="Proteomes" id="UP000619137">
    <property type="component" value="Unassembled WGS sequence"/>
</dbReference>
<comment type="caution">
    <text evidence="8">The sequence shown here is derived from an EMBL/GenBank/DDBJ whole genome shotgun (WGS) entry which is preliminary data.</text>
</comment>
<proteinExistence type="predicted"/>
<dbReference type="PROSITE" id="PS00028">
    <property type="entry name" value="ZINC_FINGER_C2H2_1"/>
    <property type="match status" value="2"/>
</dbReference>
<dbReference type="PANTHER" id="PTHR24408">
    <property type="entry name" value="ZINC FINGER PROTEIN"/>
    <property type="match status" value="1"/>
</dbReference>
<feature type="non-terminal residue" evidence="8">
    <location>
        <position position="647"/>
    </location>
</feature>
<dbReference type="PANTHER" id="PTHR24408:SF61">
    <property type="entry name" value="E3 SUMO-PROTEIN LIGASE ZNF451"/>
    <property type="match status" value="1"/>
</dbReference>
<protein>
    <submittedName>
        <fullName evidence="8">ZN451 ligase</fullName>
    </submittedName>
</protein>
<dbReference type="Gene3D" id="3.30.160.60">
    <property type="entry name" value="Classic Zinc Finger"/>
    <property type="match status" value="1"/>
</dbReference>
<evidence type="ECO:0000259" key="7">
    <source>
        <dbReference type="PROSITE" id="PS50157"/>
    </source>
</evidence>
<dbReference type="Pfam" id="PF18479">
    <property type="entry name" value="PIN_11"/>
    <property type="match status" value="1"/>
</dbReference>
<keyword evidence="3 5" id="KW-0863">Zinc-finger</keyword>
<dbReference type="GO" id="GO:0005634">
    <property type="term" value="C:nucleus"/>
    <property type="evidence" value="ECO:0007669"/>
    <property type="project" value="TreeGrafter"/>
</dbReference>
<dbReference type="AlphaFoldDB" id="A0A851A074"/>
<keyword evidence="8" id="KW-0436">Ligase</keyword>
<dbReference type="Pfam" id="PF23107">
    <property type="entry name" value="Zf-C2H2_ZNF451_C"/>
    <property type="match status" value="1"/>
</dbReference>
<organism evidence="8 9">
    <name type="scientific">Sula dactylatra</name>
    <name type="common">Masked booby</name>
    <dbReference type="NCBI Taxonomy" id="56068"/>
    <lineage>
        <taxon>Eukaryota</taxon>
        <taxon>Metazoa</taxon>
        <taxon>Chordata</taxon>
        <taxon>Craniata</taxon>
        <taxon>Vertebrata</taxon>
        <taxon>Euteleostomi</taxon>
        <taxon>Archelosauria</taxon>
        <taxon>Archosauria</taxon>
        <taxon>Dinosauria</taxon>
        <taxon>Saurischia</taxon>
        <taxon>Theropoda</taxon>
        <taxon>Coelurosauria</taxon>
        <taxon>Aves</taxon>
        <taxon>Neognathae</taxon>
        <taxon>Neoaves</taxon>
        <taxon>Aequornithes</taxon>
        <taxon>Suliformes</taxon>
        <taxon>Sulidae</taxon>
        <taxon>Sula</taxon>
    </lineage>
</organism>
<evidence type="ECO:0000313" key="8">
    <source>
        <dbReference type="EMBL" id="NWI26102.1"/>
    </source>
</evidence>
<dbReference type="GO" id="GO:0016874">
    <property type="term" value="F:ligase activity"/>
    <property type="evidence" value="ECO:0007669"/>
    <property type="project" value="UniProtKB-KW"/>
</dbReference>
<dbReference type="GO" id="GO:0008270">
    <property type="term" value="F:zinc ion binding"/>
    <property type="evidence" value="ECO:0007669"/>
    <property type="project" value="UniProtKB-KW"/>
</dbReference>
<gene>
    <name evidence="8" type="primary">Znf451</name>
    <name evidence="8" type="ORF">SULDAC_R05233</name>
</gene>
<evidence type="ECO:0000256" key="3">
    <source>
        <dbReference type="ARBA" id="ARBA00022771"/>
    </source>
</evidence>
<evidence type="ECO:0000313" key="9">
    <source>
        <dbReference type="Proteomes" id="UP000619137"/>
    </source>
</evidence>